<reference evidence="1 2" key="1">
    <citation type="submission" date="2016-10" db="EMBL/GenBank/DDBJ databases">
        <title>Complete genome sequences of three Cupriavidus strains isolated from various Malaysian environments.</title>
        <authorList>
            <person name="Abdullah A.A.-A."/>
            <person name="Shafie N.A.H."/>
            <person name="Lau N.S."/>
        </authorList>
    </citation>
    <scope>NUCLEOTIDE SEQUENCE [LARGE SCALE GENOMIC DNA]</scope>
    <source>
        <strain evidence="1 2">USMAA1020</strain>
    </source>
</reference>
<gene>
    <name evidence="1" type="ORF">BKK80_13665</name>
</gene>
<organism evidence="1 2">
    <name type="scientific">Cupriavidus malaysiensis</name>
    <dbReference type="NCBI Taxonomy" id="367825"/>
    <lineage>
        <taxon>Bacteria</taxon>
        <taxon>Pseudomonadati</taxon>
        <taxon>Pseudomonadota</taxon>
        <taxon>Betaproteobacteria</taxon>
        <taxon>Burkholderiales</taxon>
        <taxon>Burkholderiaceae</taxon>
        <taxon>Cupriavidus</taxon>
    </lineage>
</organism>
<protein>
    <submittedName>
        <fullName evidence="1">Uncharacterized protein</fullName>
    </submittedName>
</protein>
<dbReference type="Proteomes" id="UP000177515">
    <property type="component" value="Chromosome 1"/>
</dbReference>
<evidence type="ECO:0000313" key="1">
    <source>
        <dbReference type="EMBL" id="AOZ06748.1"/>
    </source>
</evidence>
<sequence length="70" mass="7770">MRELTLDEYRQARAAIQVERYPGTAPSLDDWDPVMVAGALVSLRRPRTLVCSPQGLADLFPCLARKSEAP</sequence>
<dbReference type="RefSeq" id="WP_071069893.1">
    <property type="nucleotide sequence ID" value="NZ_CP017754.1"/>
</dbReference>
<proteinExistence type="predicted"/>
<keyword evidence="2" id="KW-1185">Reference proteome</keyword>
<accession>A0ABN4THS1</accession>
<evidence type="ECO:0000313" key="2">
    <source>
        <dbReference type="Proteomes" id="UP000177515"/>
    </source>
</evidence>
<dbReference type="EMBL" id="CP017754">
    <property type="protein sequence ID" value="AOZ06748.1"/>
    <property type="molecule type" value="Genomic_DNA"/>
</dbReference>
<name>A0ABN4THS1_9BURK</name>